<organism evidence="1">
    <name type="scientific">marine metagenome</name>
    <dbReference type="NCBI Taxonomy" id="408172"/>
    <lineage>
        <taxon>unclassified sequences</taxon>
        <taxon>metagenomes</taxon>
        <taxon>ecological metagenomes</taxon>
    </lineage>
</organism>
<dbReference type="AlphaFoldDB" id="A0A382HKS7"/>
<gene>
    <name evidence="1" type="ORF">METZ01_LOCUS240653</name>
</gene>
<proteinExistence type="predicted"/>
<accession>A0A382HKS7</accession>
<evidence type="ECO:0000313" key="1">
    <source>
        <dbReference type="EMBL" id="SVB87799.1"/>
    </source>
</evidence>
<dbReference type="EMBL" id="UINC01061822">
    <property type="protein sequence ID" value="SVB87799.1"/>
    <property type="molecule type" value="Genomic_DNA"/>
</dbReference>
<reference evidence="1" key="1">
    <citation type="submission" date="2018-05" db="EMBL/GenBank/DDBJ databases">
        <authorList>
            <person name="Lanie J.A."/>
            <person name="Ng W.-L."/>
            <person name="Kazmierczak K.M."/>
            <person name="Andrzejewski T.M."/>
            <person name="Davidsen T.M."/>
            <person name="Wayne K.J."/>
            <person name="Tettelin H."/>
            <person name="Glass J.I."/>
            <person name="Rusch D."/>
            <person name="Podicherti R."/>
            <person name="Tsui H.-C.T."/>
            <person name="Winkler M.E."/>
        </authorList>
    </citation>
    <scope>NUCLEOTIDE SEQUENCE</scope>
</reference>
<name>A0A382HKS7_9ZZZZ</name>
<protein>
    <submittedName>
        <fullName evidence="1">Uncharacterized protein</fullName>
    </submittedName>
</protein>
<feature type="non-terminal residue" evidence="1">
    <location>
        <position position="58"/>
    </location>
</feature>
<sequence length="58" mass="6955">MTRTAYEWFGREKRSFYEYLDPIGWKMDLHFPCKLGRKGSSTLLICMENNNMTRCART</sequence>